<dbReference type="CDD" id="cd09143">
    <property type="entry name" value="PLDc_vPLD1_2_like_bac_2"/>
    <property type="match status" value="1"/>
</dbReference>
<comment type="subcellular location">
    <subcellularLocation>
        <location evidence="3">Secreted</location>
    </subcellularLocation>
</comment>
<keyword evidence="5" id="KW-0964">Secreted</keyword>
<dbReference type="InterPro" id="IPR001736">
    <property type="entry name" value="PLipase_D/transphosphatidylase"/>
</dbReference>
<evidence type="ECO:0000256" key="6">
    <source>
        <dbReference type="ARBA" id="ARBA00022737"/>
    </source>
</evidence>
<evidence type="ECO:0000256" key="2">
    <source>
        <dbReference type="ARBA" id="ARBA00003145"/>
    </source>
</evidence>
<dbReference type="SMART" id="SM00155">
    <property type="entry name" value="PLDc"/>
    <property type="match status" value="2"/>
</dbReference>
<dbReference type="InterPro" id="IPR015679">
    <property type="entry name" value="PLipase_D_fam"/>
</dbReference>
<dbReference type="Gene3D" id="3.30.870.10">
    <property type="entry name" value="Endonuclease Chain A"/>
    <property type="match status" value="2"/>
</dbReference>
<dbReference type="Pfam" id="PF13091">
    <property type="entry name" value="PLDc_2"/>
    <property type="match status" value="1"/>
</dbReference>
<dbReference type="Proteomes" id="UP000652427">
    <property type="component" value="Unassembled WGS sequence"/>
</dbReference>
<evidence type="ECO:0000256" key="8">
    <source>
        <dbReference type="ARBA" id="ARBA00023098"/>
    </source>
</evidence>
<evidence type="ECO:0000256" key="1">
    <source>
        <dbReference type="ARBA" id="ARBA00000798"/>
    </source>
</evidence>
<sequence length="487" mass="55316">MKNIFDESRNCWKVDKAEKASVIIDAENYFRYLRRAMAKAKHRVILVGWDFDARVEMHDTEQQIVGPLEIGKYVNWLVARNPDLQIYILRWDTGAIKTLFRGRTLLTLIRWRLHPRIHLKLDSTHPVGAAQHQKVVVVDEDTAFCGGIDITDDRWDTRSHDEDQPHRSPPNGKDGGPWHDAAMAVQGPIAKHLSEFAVSRWKVAGGTQMVDAEANSCWPDKLKADFENVDIAIARTQPECDNRPSITEIENLYLDLIASAKRYIYAESQYFASRKIAVAIAKRLKEKDGPEIVIVNPVTAEGWLEPAVMDSKRARLIKALIEVDHEKRFRVYHALNEAGSPIYIHAKLMIIDDRIIRVGSSNMNNRSLGFDTECDLALDAGDSGNSRVREQIANLRNDLLAEHLGTTVDRLAKMFEDTGSLIETIQLCRSTGTTLRDYQLPDLNDVEKMLAENDILDPQSADDNFAALNRKSGRISQMIRRVRSRRS</sequence>
<evidence type="ECO:0000313" key="13">
    <source>
        <dbReference type="Proteomes" id="UP000652427"/>
    </source>
</evidence>
<dbReference type="EMBL" id="JABWMH010000001">
    <property type="protein sequence ID" value="NVD26300.1"/>
    <property type="molecule type" value="Genomic_DNA"/>
</dbReference>
<evidence type="ECO:0000256" key="10">
    <source>
        <dbReference type="SAM" id="MobiDB-lite"/>
    </source>
</evidence>
<organism evidence="12 13">
    <name type="scientific">Parasphingorhabdus flavimaris</name>
    <dbReference type="NCBI Taxonomy" id="266812"/>
    <lineage>
        <taxon>Bacteria</taxon>
        <taxon>Pseudomonadati</taxon>
        <taxon>Pseudomonadota</taxon>
        <taxon>Alphaproteobacteria</taxon>
        <taxon>Sphingomonadales</taxon>
        <taxon>Sphingomonadaceae</taxon>
        <taxon>Parasphingorhabdus</taxon>
    </lineage>
</organism>
<feature type="domain" description="PLD phosphodiesterase" evidence="11">
    <location>
        <begin position="340"/>
        <end position="367"/>
    </location>
</feature>
<feature type="domain" description="PLD phosphodiesterase" evidence="11">
    <location>
        <begin position="127"/>
        <end position="154"/>
    </location>
</feature>
<keyword evidence="13" id="KW-1185">Reference proteome</keyword>
<evidence type="ECO:0000313" key="12">
    <source>
        <dbReference type="EMBL" id="NVD26300.1"/>
    </source>
</evidence>
<comment type="caution">
    <text evidence="12">The sequence shown here is derived from an EMBL/GenBank/DDBJ whole genome shotgun (WGS) entry which is preliminary data.</text>
</comment>
<dbReference type="PANTHER" id="PTHR18896">
    <property type="entry name" value="PHOSPHOLIPASE D"/>
    <property type="match status" value="1"/>
</dbReference>
<dbReference type="InterPro" id="IPR025202">
    <property type="entry name" value="PLD-like_dom"/>
</dbReference>
<evidence type="ECO:0000259" key="11">
    <source>
        <dbReference type="PROSITE" id="PS50035"/>
    </source>
</evidence>
<evidence type="ECO:0000256" key="7">
    <source>
        <dbReference type="ARBA" id="ARBA00022801"/>
    </source>
</evidence>
<evidence type="ECO:0000256" key="5">
    <source>
        <dbReference type="ARBA" id="ARBA00022525"/>
    </source>
</evidence>
<gene>
    <name evidence="12" type="ORF">HUO14_00110</name>
</gene>
<feature type="compositionally biased region" description="Basic and acidic residues" evidence="10">
    <location>
        <begin position="155"/>
        <end position="166"/>
    </location>
</feature>
<dbReference type="PROSITE" id="PS50035">
    <property type="entry name" value="PLD"/>
    <property type="match status" value="2"/>
</dbReference>
<keyword evidence="6" id="KW-0677">Repeat</keyword>
<evidence type="ECO:0000256" key="9">
    <source>
        <dbReference type="ARBA" id="ARBA00029594"/>
    </source>
</evidence>
<accession>A0ABX2MXX7</accession>
<dbReference type="SUPFAM" id="SSF56024">
    <property type="entry name" value="Phospholipase D/nuclease"/>
    <property type="match status" value="2"/>
</dbReference>
<keyword evidence="7" id="KW-0378">Hydrolase</keyword>
<evidence type="ECO:0000256" key="3">
    <source>
        <dbReference type="ARBA" id="ARBA00004613"/>
    </source>
</evidence>
<name>A0ABX2MXX7_9SPHN</name>
<evidence type="ECO:0000256" key="4">
    <source>
        <dbReference type="ARBA" id="ARBA00018392"/>
    </source>
</evidence>
<comment type="catalytic activity">
    <reaction evidence="1">
        <text>a 1,2-diacyl-sn-glycero-3-phosphocholine + H2O = a 1,2-diacyl-sn-glycero-3-phosphate + choline + H(+)</text>
        <dbReference type="Rhea" id="RHEA:14445"/>
        <dbReference type="ChEBI" id="CHEBI:15354"/>
        <dbReference type="ChEBI" id="CHEBI:15377"/>
        <dbReference type="ChEBI" id="CHEBI:15378"/>
        <dbReference type="ChEBI" id="CHEBI:57643"/>
        <dbReference type="ChEBI" id="CHEBI:58608"/>
        <dbReference type="EC" id="3.1.4.4"/>
    </reaction>
</comment>
<reference evidence="12 13" key="1">
    <citation type="submission" date="2020-06" db="EMBL/GenBank/DDBJ databases">
        <authorList>
            <person name="Kim S.-J."/>
            <person name="Park S.-J."/>
        </authorList>
    </citation>
    <scope>NUCLEOTIDE SEQUENCE [LARGE SCALE GENOMIC DNA]</scope>
    <source>
        <strain evidence="12 13">SW-151</strain>
    </source>
</reference>
<feature type="region of interest" description="Disordered" evidence="10">
    <location>
        <begin position="155"/>
        <end position="179"/>
    </location>
</feature>
<keyword evidence="8" id="KW-0443">Lipid metabolism</keyword>
<dbReference type="PANTHER" id="PTHR18896:SF76">
    <property type="entry name" value="PHOSPHOLIPASE"/>
    <property type="match status" value="1"/>
</dbReference>
<dbReference type="CDD" id="cd09140">
    <property type="entry name" value="PLDc_vPLD1_2_like_bac_1"/>
    <property type="match status" value="1"/>
</dbReference>
<proteinExistence type="predicted"/>
<dbReference type="RefSeq" id="WP_176277880.1">
    <property type="nucleotide sequence ID" value="NZ_JABWMH010000001.1"/>
</dbReference>
<protein>
    <recommendedName>
        <fullName evidence="4">Phospholipase D</fullName>
    </recommendedName>
    <alternativeName>
        <fullName evidence="9">Choline phosphatase</fullName>
    </alternativeName>
</protein>
<comment type="function">
    <text evidence="2">Could be a virulence factor.</text>
</comment>